<proteinExistence type="predicted"/>
<name>A0A8J6P4K5_9BACT</name>
<organism evidence="1 2">
    <name type="scientific">Candidatus Desulfatibia vada</name>
    <dbReference type="NCBI Taxonomy" id="2841696"/>
    <lineage>
        <taxon>Bacteria</taxon>
        <taxon>Pseudomonadati</taxon>
        <taxon>Thermodesulfobacteriota</taxon>
        <taxon>Desulfobacteria</taxon>
        <taxon>Desulfobacterales</taxon>
        <taxon>Desulfobacterales incertae sedis</taxon>
        <taxon>Candidatus Desulfatibia</taxon>
    </lineage>
</organism>
<comment type="caution">
    <text evidence="1">The sequence shown here is derived from an EMBL/GenBank/DDBJ whole genome shotgun (WGS) entry which is preliminary data.</text>
</comment>
<gene>
    <name evidence="1" type="ORF">H8D96_21425</name>
</gene>
<accession>A0A8J6P4K5</accession>
<sequence length="144" mass="15752">MTRRRSKKFAEKHGPHAKPDSLIQAEILKHAKNNALPCAVAFEIAQDLGIAAGLVGMTADLINFSLVKCQLGLFGYYPKKKMITPHTQVDSDLKNAISEALINEQLPCKSAWEIASRFSIRKMAVGGACETLKVKIKPCQIGAF</sequence>
<reference evidence="1 2" key="1">
    <citation type="submission" date="2020-08" db="EMBL/GenBank/DDBJ databases">
        <title>Bridging the membrane lipid divide: bacteria of the FCB group superphylum have the potential to synthesize archaeal ether lipids.</title>
        <authorList>
            <person name="Villanueva L."/>
            <person name="Von Meijenfeldt F.A.B."/>
            <person name="Westbye A.B."/>
            <person name="Yadav S."/>
            <person name="Hopmans E.C."/>
            <person name="Dutilh B.E."/>
            <person name="Sinninghe Damste J.S."/>
        </authorList>
    </citation>
    <scope>NUCLEOTIDE SEQUENCE [LARGE SCALE GENOMIC DNA]</scope>
    <source>
        <strain evidence="1">NIOZ-UU17</strain>
    </source>
</reference>
<protein>
    <submittedName>
        <fullName evidence="1">Uncharacterized protein</fullName>
    </submittedName>
</protein>
<dbReference type="EMBL" id="JACNIG010000447">
    <property type="protein sequence ID" value="MBC8434478.1"/>
    <property type="molecule type" value="Genomic_DNA"/>
</dbReference>
<evidence type="ECO:0000313" key="2">
    <source>
        <dbReference type="Proteomes" id="UP000605201"/>
    </source>
</evidence>
<dbReference type="AlphaFoldDB" id="A0A8J6P4K5"/>
<dbReference type="Proteomes" id="UP000605201">
    <property type="component" value="Unassembled WGS sequence"/>
</dbReference>
<evidence type="ECO:0000313" key="1">
    <source>
        <dbReference type="EMBL" id="MBC8434478.1"/>
    </source>
</evidence>